<protein>
    <recommendedName>
        <fullName evidence="5">Sigma-54 factor interaction domain-containing protein</fullName>
    </recommendedName>
</protein>
<dbReference type="Gene3D" id="3.40.50.300">
    <property type="entry name" value="P-loop containing nucleotide triphosphate hydrolases"/>
    <property type="match status" value="1"/>
</dbReference>
<dbReference type="InterPro" id="IPR002197">
    <property type="entry name" value="HTH_Fis"/>
</dbReference>
<evidence type="ECO:0000256" key="2">
    <source>
        <dbReference type="ARBA" id="ARBA00022840"/>
    </source>
</evidence>
<sequence>MSDVRPMGLFDIDSANYGTQQGNNALEGRSVHANTVPSESDNRISEEEMLRHYPTRDEKVYKLLEVARTIAPTKVPILITGESGTGKETFAKAIHIAGGRERGRFVVANSSNIPANFFEMELFTASRNSHEYNQSPGNRPIETCSLMLDEVTELDAAMQLKLLRILKEQDINKGAIRRGTAADARIIACSHKNIQDEVNAQRFRNDLFFKLHVIHLEIPSLRQRLVDIDFYSEIFLREFNIQFSKNVQLSPTAKQALRTYTWPGNTRELRNVIQRSVLLSTRDYIGVEELHLMRANSRTEVAMGDPLPQVTLMELEQRLILQTLRRMNGNRTHTAKALGISLRALRYKLNELVECGYEVEGKNI</sequence>
<dbReference type="OrthoDB" id="9770562at2"/>
<accession>A0A1L4CZ28</accession>
<dbReference type="PROSITE" id="PS50045">
    <property type="entry name" value="SIGMA54_INTERACT_4"/>
    <property type="match status" value="1"/>
</dbReference>
<dbReference type="PROSITE" id="PS00675">
    <property type="entry name" value="SIGMA54_INTERACT_1"/>
    <property type="match status" value="1"/>
</dbReference>
<evidence type="ECO:0000313" key="7">
    <source>
        <dbReference type="Proteomes" id="UP000184731"/>
    </source>
</evidence>
<dbReference type="Pfam" id="PF02954">
    <property type="entry name" value="HTH_8"/>
    <property type="match status" value="1"/>
</dbReference>
<dbReference type="SUPFAM" id="SSF46689">
    <property type="entry name" value="Homeodomain-like"/>
    <property type="match status" value="1"/>
</dbReference>
<dbReference type="STRING" id="1915309.AXG55_04415"/>
<dbReference type="SUPFAM" id="SSF52540">
    <property type="entry name" value="P-loop containing nucleoside triphosphate hydrolases"/>
    <property type="match status" value="1"/>
</dbReference>
<dbReference type="Gene3D" id="1.10.10.60">
    <property type="entry name" value="Homeodomain-like"/>
    <property type="match status" value="1"/>
</dbReference>
<name>A0A1L4CZ28_9BACT</name>
<evidence type="ECO:0000256" key="1">
    <source>
        <dbReference type="ARBA" id="ARBA00022741"/>
    </source>
</evidence>
<dbReference type="RefSeq" id="WP_148696913.1">
    <property type="nucleotide sequence ID" value="NZ_CP017834.1"/>
</dbReference>
<dbReference type="Proteomes" id="UP000184731">
    <property type="component" value="Chromosome"/>
</dbReference>
<dbReference type="GO" id="GO:0005524">
    <property type="term" value="F:ATP binding"/>
    <property type="evidence" value="ECO:0007669"/>
    <property type="project" value="UniProtKB-KW"/>
</dbReference>
<dbReference type="GO" id="GO:0043565">
    <property type="term" value="F:sequence-specific DNA binding"/>
    <property type="evidence" value="ECO:0007669"/>
    <property type="project" value="InterPro"/>
</dbReference>
<dbReference type="InterPro" id="IPR025662">
    <property type="entry name" value="Sigma_54_int_dom_ATP-bd_1"/>
</dbReference>
<evidence type="ECO:0000256" key="4">
    <source>
        <dbReference type="ARBA" id="ARBA00023163"/>
    </source>
</evidence>
<evidence type="ECO:0000259" key="5">
    <source>
        <dbReference type="PROSITE" id="PS50045"/>
    </source>
</evidence>
<evidence type="ECO:0000256" key="3">
    <source>
        <dbReference type="ARBA" id="ARBA00023015"/>
    </source>
</evidence>
<dbReference type="KEGG" id="saqi:AXG55_04415"/>
<dbReference type="PANTHER" id="PTHR32071">
    <property type="entry name" value="TRANSCRIPTIONAL REGULATORY PROTEIN"/>
    <property type="match status" value="1"/>
</dbReference>
<dbReference type="AlphaFoldDB" id="A0A1L4CZ28"/>
<dbReference type="Pfam" id="PF25601">
    <property type="entry name" value="AAA_lid_14"/>
    <property type="match status" value="1"/>
</dbReference>
<proteinExistence type="predicted"/>
<organism evidence="6 7">
    <name type="scientific">Silvanigrella aquatica</name>
    <dbReference type="NCBI Taxonomy" id="1915309"/>
    <lineage>
        <taxon>Bacteria</taxon>
        <taxon>Pseudomonadati</taxon>
        <taxon>Bdellovibrionota</taxon>
        <taxon>Oligoflexia</taxon>
        <taxon>Silvanigrellales</taxon>
        <taxon>Silvanigrellaceae</taxon>
        <taxon>Silvanigrella</taxon>
    </lineage>
</organism>
<keyword evidence="7" id="KW-1185">Reference proteome</keyword>
<feature type="domain" description="Sigma-54 factor interaction" evidence="5">
    <location>
        <begin position="53"/>
        <end position="278"/>
    </location>
</feature>
<dbReference type="InterPro" id="IPR009057">
    <property type="entry name" value="Homeodomain-like_sf"/>
</dbReference>
<dbReference type="CDD" id="cd00009">
    <property type="entry name" value="AAA"/>
    <property type="match status" value="1"/>
</dbReference>
<keyword evidence="3" id="KW-0805">Transcription regulation</keyword>
<evidence type="ECO:0000313" key="6">
    <source>
        <dbReference type="EMBL" id="APJ03185.1"/>
    </source>
</evidence>
<keyword evidence="2" id="KW-0067">ATP-binding</keyword>
<dbReference type="EMBL" id="CP017834">
    <property type="protein sequence ID" value="APJ03185.1"/>
    <property type="molecule type" value="Genomic_DNA"/>
</dbReference>
<dbReference type="InterPro" id="IPR003593">
    <property type="entry name" value="AAA+_ATPase"/>
</dbReference>
<dbReference type="Pfam" id="PF00158">
    <property type="entry name" value="Sigma54_activat"/>
    <property type="match status" value="1"/>
</dbReference>
<gene>
    <name evidence="6" type="ORF">AXG55_04415</name>
</gene>
<dbReference type="InterPro" id="IPR002078">
    <property type="entry name" value="Sigma_54_int"/>
</dbReference>
<dbReference type="InterPro" id="IPR058031">
    <property type="entry name" value="AAA_lid_NorR"/>
</dbReference>
<keyword evidence="1" id="KW-0547">Nucleotide-binding</keyword>
<dbReference type="GO" id="GO:0006355">
    <property type="term" value="P:regulation of DNA-templated transcription"/>
    <property type="evidence" value="ECO:0007669"/>
    <property type="project" value="InterPro"/>
</dbReference>
<dbReference type="PRINTS" id="PR01590">
    <property type="entry name" value="HTHFIS"/>
</dbReference>
<dbReference type="SMART" id="SM00382">
    <property type="entry name" value="AAA"/>
    <property type="match status" value="1"/>
</dbReference>
<dbReference type="InterPro" id="IPR027417">
    <property type="entry name" value="P-loop_NTPase"/>
</dbReference>
<dbReference type="Gene3D" id="1.10.8.60">
    <property type="match status" value="1"/>
</dbReference>
<reference evidence="6 7" key="1">
    <citation type="submission" date="2016-10" db="EMBL/GenBank/DDBJ databases">
        <title>Silvanigrella aquatica sp. nov., isolated from a freshwater lake located in the Black Forest, Germany, description of Silvanigrellaceae fam. nov., Silvanigrellales ord. nov., reclassification of the order Bdellovibrionales in the class Oligoflexia, reclassification of the families Bacteriovoracaceae and Halobacteriovoraceae in the new order Bacteriovoracales ord. nov., and reclassification of the family Pseudobacteriovoracaceae in the order Oligoflexiales.</title>
        <authorList>
            <person name="Hahn M.W."/>
            <person name="Schmidt J."/>
            <person name="Koll U."/>
            <person name="Rohde M."/>
            <person name="Verbag S."/>
            <person name="Pitt A."/>
            <person name="Nakai R."/>
            <person name="Naganuma T."/>
            <person name="Lang E."/>
        </authorList>
    </citation>
    <scope>NUCLEOTIDE SEQUENCE [LARGE SCALE GENOMIC DNA]</scope>
    <source>
        <strain evidence="6 7">MWH-Nonnen-W8red</strain>
    </source>
</reference>
<keyword evidence="4" id="KW-0804">Transcription</keyword>